<dbReference type="Proteomes" id="UP000252792">
    <property type="component" value="Unassembled WGS sequence"/>
</dbReference>
<keyword evidence="4" id="KW-1185">Reference proteome</keyword>
<evidence type="ECO:0000313" key="4">
    <source>
        <dbReference type="Proteomes" id="UP000252792"/>
    </source>
</evidence>
<dbReference type="PANTHER" id="PTHR33755:SF7">
    <property type="entry name" value="TOXIN MODULE OF TOXIN-ANTITOXIN SYSTEM RELE_STBE FAMILY"/>
    <property type="match status" value="1"/>
</dbReference>
<dbReference type="Pfam" id="PF05016">
    <property type="entry name" value="ParE_toxin"/>
    <property type="match status" value="1"/>
</dbReference>
<dbReference type="AlphaFoldDB" id="A0A366J271"/>
<evidence type="ECO:0000256" key="2">
    <source>
        <dbReference type="ARBA" id="ARBA00022649"/>
    </source>
</evidence>
<comment type="caution">
    <text evidence="3">The sequence shown here is derived from an EMBL/GenBank/DDBJ whole genome shotgun (WGS) entry which is preliminary data.</text>
</comment>
<name>A0A366J271_9GAMM</name>
<dbReference type="Gene3D" id="3.30.2310.20">
    <property type="entry name" value="RelE-like"/>
    <property type="match status" value="1"/>
</dbReference>
<dbReference type="InterPro" id="IPR051803">
    <property type="entry name" value="TA_system_RelE-like_toxin"/>
</dbReference>
<reference evidence="3 4" key="1">
    <citation type="submission" date="2018-06" db="EMBL/GenBank/DDBJ databases">
        <title>Genomic Encyclopedia of Type Strains, Phase III (KMG-III): the genomes of soil and plant-associated and newly described type strains.</title>
        <authorList>
            <person name="Whitman W."/>
        </authorList>
    </citation>
    <scope>NUCLEOTIDE SEQUENCE [LARGE SCALE GENOMIC DNA]</scope>
    <source>
        <strain evidence="3 4">CECT 7377</strain>
    </source>
</reference>
<evidence type="ECO:0000256" key="1">
    <source>
        <dbReference type="ARBA" id="ARBA00006226"/>
    </source>
</evidence>
<sequence length="97" mass="11260">MPCEIVWLPSASRDVFRLRNFIKSENPRSAQRAAKRIMEGVNLLQESPEAGVPVEDLVDYRDLILAFGAGEYVIRYRQEKLNRVVIVRVRHSKEEAY</sequence>
<evidence type="ECO:0000313" key="3">
    <source>
        <dbReference type="EMBL" id="RBP81151.1"/>
    </source>
</evidence>
<proteinExistence type="inferred from homology"/>
<dbReference type="OrthoDB" id="121597at2"/>
<dbReference type="EMBL" id="QNSE01000010">
    <property type="protein sequence ID" value="RBP81151.1"/>
    <property type="molecule type" value="Genomic_DNA"/>
</dbReference>
<protein>
    <submittedName>
        <fullName evidence="3">Plasmid stabilization system protein ParE</fullName>
    </submittedName>
</protein>
<dbReference type="InterPro" id="IPR007712">
    <property type="entry name" value="RelE/ParE_toxin"/>
</dbReference>
<dbReference type="InterPro" id="IPR035093">
    <property type="entry name" value="RelE/ParE_toxin_dom_sf"/>
</dbReference>
<accession>A0A366J271</accession>
<gene>
    <name evidence="3" type="ORF">DFP80_110121</name>
</gene>
<organism evidence="3 4">
    <name type="scientific">Marinomonas rhizomae</name>
    <dbReference type="NCBI Taxonomy" id="491948"/>
    <lineage>
        <taxon>Bacteria</taxon>
        <taxon>Pseudomonadati</taxon>
        <taxon>Pseudomonadota</taxon>
        <taxon>Gammaproteobacteria</taxon>
        <taxon>Oceanospirillales</taxon>
        <taxon>Oceanospirillaceae</taxon>
        <taxon>Marinomonas</taxon>
    </lineage>
</organism>
<keyword evidence="2" id="KW-1277">Toxin-antitoxin system</keyword>
<comment type="similarity">
    <text evidence="1">Belongs to the RelE toxin family.</text>
</comment>
<dbReference type="PANTHER" id="PTHR33755">
    <property type="entry name" value="TOXIN PARE1-RELATED"/>
    <property type="match status" value="1"/>
</dbReference>
<dbReference type="RefSeq" id="WP_113917459.1">
    <property type="nucleotide sequence ID" value="NZ_QNSE01000010.1"/>
</dbReference>